<dbReference type="Proteomes" id="UP001461498">
    <property type="component" value="Unassembled WGS sequence"/>
</dbReference>
<evidence type="ECO:0000256" key="3">
    <source>
        <dbReference type="PROSITE-ProRule" id="PRU00089"/>
    </source>
</evidence>
<feature type="compositionally biased region" description="Low complexity" evidence="4">
    <location>
        <begin position="276"/>
        <end position="289"/>
    </location>
</feature>
<dbReference type="GO" id="GO:0000978">
    <property type="term" value="F:RNA polymerase II cis-regulatory region sequence-specific DNA binding"/>
    <property type="evidence" value="ECO:0007669"/>
    <property type="project" value="TreeGrafter"/>
</dbReference>
<proteinExistence type="predicted"/>
<keyword evidence="2 3" id="KW-0539">Nucleus</keyword>
<gene>
    <name evidence="6" type="ORF">O3M35_002375</name>
</gene>
<dbReference type="GO" id="GO:0009653">
    <property type="term" value="P:anatomical structure morphogenesis"/>
    <property type="evidence" value="ECO:0007669"/>
    <property type="project" value="TreeGrafter"/>
</dbReference>
<comment type="subcellular location">
    <subcellularLocation>
        <location evidence="3">Nucleus</location>
    </subcellularLocation>
</comment>
<dbReference type="GO" id="GO:0030154">
    <property type="term" value="P:cell differentiation"/>
    <property type="evidence" value="ECO:0007669"/>
    <property type="project" value="TreeGrafter"/>
</dbReference>
<sequence>MALNTSPTKTLTLREIYTYLQDSFPFFRGDYKGWKNSIRHNLSLNKCFIKLPKNKDYPGKGNYWTLNESEMVNFEQGTFRKRSKRTSRSASKPNQKIVDDLFNYTKFSQHYQHDHGHGLASRSANNSNQGLLFQAYAPQQQQRPLYQPAVHNSITAVNNSFMEHPNEHPNLMSTHCCSGEAAVCNQFICTPNPYPNSNFTTSQCQPNFYPPQTSSFIYPDIFGTPSWQPVGNHSNVYQAAHTGLQQQQQSPSISATINQVNCLPDIYQRSEPVPPSSSKSSAEQCSEVSTSSDPSYHNYYPQTAATEPSNQTLHSTFNVHDFLALVCQLFFFISVNSYISSVTSLAKAIELESSLSLHMRRWVA</sequence>
<dbReference type="PANTHER" id="PTHR11829:SF343">
    <property type="entry name" value="FORK-HEAD DOMAIN-CONTAINING PROTEIN"/>
    <property type="match status" value="1"/>
</dbReference>
<dbReference type="SUPFAM" id="SSF46785">
    <property type="entry name" value="Winged helix' DNA-binding domain"/>
    <property type="match status" value="1"/>
</dbReference>
<feature type="domain" description="Fork-head" evidence="5">
    <location>
        <begin position="1"/>
        <end position="84"/>
    </location>
</feature>
<dbReference type="Gene3D" id="1.10.10.10">
    <property type="entry name" value="Winged helix-like DNA-binding domain superfamily/Winged helix DNA-binding domain"/>
    <property type="match status" value="1"/>
</dbReference>
<accession>A0AAW1CLK6</accession>
<organism evidence="6 7">
    <name type="scientific">Rhynocoris fuscipes</name>
    <dbReference type="NCBI Taxonomy" id="488301"/>
    <lineage>
        <taxon>Eukaryota</taxon>
        <taxon>Metazoa</taxon>
        <taxon>Ecdysozoa</taxon>
        <taxon>Arthropoda</taxon>
        <taxon>Hexapoda</taxon>
        <taxon>Insecta</taxon>
        <taxon>Pterygota</taxon>
        <taxon>Neoptera</taxon>
        <taxon>Paraneoptera</taxon>
        <taxon>Hemiptera</taxon>
        <taxon>Heteroptera</taxon>
        <taxon>Panheteroptera</taxon>
        <taxon>Cimicomorpha</taxon>
        <taxon>Reduviidae</taxon>
        <taxon>Harpactorinae</taxon>
        <taxon>Harpactorini</taxon>
        <taxon>Rhynocoris</taxon>
    </lineage>
</organism>
<evidence type="ECO:0000256" key="2">
    <source>
        <dbReference type="ARBA" id="ARBA00023242"/>
    </source>
</evidence>
<dbReference type="Pfam" id="PF00250">
    <property type="entry name" value="Forkhead"/>
    <property type="match status" value="1"/>
</dbReference>
<comment type="caution">
    <text evidence="6">The sequence shown here is derived from an EMBL/GenBank/DDBJ whole genome shotgun (WGS) entry which is preliminary data.</text>
</comment>
<evidence type="ECO:0000256" key="4">
    <source>
        <dbReference type="SAM" id="MobiDB-lite"/>
    </source>
</evidence>
<keyword evidence="7" id="KW-1185">Reference proteome</keyword>
<feature type="region of interest" description="Disordered" evidence="4">
    <location>
        <begin position="270"/>
        <end position="303"/>
    </location>
</feature>
<dbReference type="InterPro" id="IPR030456">
    <property type="entry name" value="TF_fork_head_CS_2"/>
</dbReference>
<dbReference type="InterPro" id="IPR036390">
    <property type="entry name" value="WH_DNA-bd_sf"/>
</dbReference>
<reference evidence="6 7" key="1">
    <citation type="submission" date="2022-12" db="EMBL/GenBank/DDBJ databases">
        <title>Chromosome-level genome assembly of true bugs.</title>
        <authorList>
            <person name="Ma L."/>
            <person name="Li H."/>
        </authorList>
    </citation>
    <scope>NUCLEOTIDE SEQUENCE [LARGE SCALE GENOMIC DNA]</scope>
    <source>
        <strain evidence="6">Lab_2022b</strain>
    </source>
</reference>
<dbReference type="EMBL" id="JAPXFL010000011">
    <property type="protein sequence ID" value="KAK9499322.1"/>
    <property type="molecule type" value="Genomic_DNA"/>
</dbReference>
<dbReference type="InterPro" id="IPR001766">
    <property type="entry name" value="Fork_head_dom"/>
</dbReference>
<keyword evidence="1 3" id="KW-0238">DNA-binding</keyword>
<dbReference type="PROSITE" id="PS50039">
    <property type="entry name" value="FORK_HEAD_3"/>
    <property type="match status" value="1"/>
</dbReference>
<evidence type="ECO:0000313" key="6">
    <source>
        <dbReference type="EMBL" id="KAK9499322.1"/>
    </source>
</evidence>
<dbReference type="GO" id="GO:0000981">
    <property type="term" value="F:DNA-binding transcription factor activity, RNA polymerase II-specific"/>
    <property type="evidence" value="ECO:0007669"/>
    <property type="project" value="TreeGrafter"/>
</dbReference>
<evidence type="ECO:0000259" key="5">
    <source>
        <dbReference type="PROSITE" id="PS50039"/>
    </source>
</evidence>
<feature type="compositionally biased region" description="Polar residues" evidence="4">
    <location>
        <begin position="290"/>
        <end position="303"/>
    </location>
</feature>
<protein>
    <recommendedName>
        <fullName evidence="5">Fork-head domain-containing protein</fullName>
    </recommendedName>
</protein>
<dbReference type="GO" id="GO:0005634">
    <property type="term" value="C:nucleus"/>
    <property type="evidence" value="ECO:0007669"/>
    <property type="project" value="UniProtKB-SubCell"/>
</dbReference>
<dbReference type="AlphaFoldDB" id="A0AAW1CLK6"/>
<evidence type="ECO:0000256" key="1">
    <source>
        <dbReference type="ARBA" id="ARBA00023125"/>
    </source>
</evidence>
<dbReference type="PANTHER" id="PTHR11829">
    <property type="entry name" value="FORKHEAD BOX PROTEIN"/>
    <property type="match status" value="1"/>
</dbReference>
<name>A0AAW1CLK6_9HEMI</name>
<feature type="DNA-binding region" description="Fork-head" evidence="3">
    <location>
        <begin position="1"/>
        <end position="84"/>
    </location>
</feature>
<dbReference type="SMART" id="SM00339">
    <property type="entry name" value="FH"/>
    <property type="match status" value="1"/>
</dbReference>
<dbReference type="InterPro" id="IPR036388">
    <property type="entry name" value="WH-like_DNA-bd_sf"/>
</dbReference>
<dbReference type="PROSITE" id="PS00658">
    <property type="entry name" value="FORK_HEAD_2"/>
    <property type="match status" value="1"/>
</dbReference>
<dbReference type="InterPro" id="IPR050211">
    <property type="entry name" value="FOX_domain-containing"/>
</dbReference>
<evidence type="ECO:0000313" key="7">
    <source>
        <dbReference type="Proteomes" id="UP001461498"/>
    </source>
</evidence>
<dbReference type="PRINTS" id="PR00053">
    <property type="entry name" value="FORKHEAD"/>
</dbReference>